<dbReference type="Proteomes" id="UP001158576">
    <property type="component" value="Chromosome 1"/>
</dbReference>
<sequence length="221" mass="24980">MIKFFINSLAVGQMLMGPRDSLDDEPDTETASIGLLGPRRWSQLLGLMTRYNPDFDTRTYFAYGCNCQFFGDRPMSGPGGGPPMDKLDRTCREYRNCQKCTRMQFGDECRGEFVRYSETVDALGNYKCGDEPGTCARAICECDHRFAREHADKREFYNEENHSFYSPSGFDDRVYCPASRGTRNRDYQADLQCCGGESKPFLLYDANAKSCCDGIVNEGGC</sequence>
<feature type="domain" description="Phospholipase A2-like central" evidence="1">
    <location>
        <begin position="40"/>
        <end position="171"/>
    </location>
</feature>
<dbReference type="SMART" id="SM00085">
    <property type="entry name" value="PA2c"/>
    <property type="match status" value="1"/>
</dbReference>
<protein>
    <submittedName>
        <fullName evidence="2">Oidioi.mRNA.OKI2018_I69.chr1.g334.t1.cds</fullName>
    </submittedName>
</protein>
<keyword evidence="3" id="KW-1185">Reference proteome</keyword>
<evidence type="ECO:0000313" key="3">
    <source>
        <dbReference type="Proteomes" id="UP001158576"/>
    </source>
</evidence>
<evidence type="ECO:0000313" key="2">
    <source>
        <dbReference type="EMBL" id="CAG5102505.1"/>
    </source>
</evidence>
<dbReference type="SUPFAM" id="SSF48619">
    <property type="entry name" value="Phospholipase A2, PLA2"/>
    <property type="match status" value="1"/>
</dbReference>
<accession>A0ABN7STT4</accession>
<dbReference type="Gene3D" id="1.20.90.10">
    <property type="entry name" value="Phospholipase A2 domain"/>
    <property type="match status" value="1"/>
</dbReference>
<organism evidence="2 3">
    <name type="scientific">Oikopleura dioica</name>
    <name type="common">Tunicate</name>
    <dbReference type="NCBI Taxonomy" id="34765"/>
    <lineage>
        <taxon>Eukaryota</taxon>
        <taxon>Metazoa</taxon>
        <taxon>Chordata</taxon>
        <taxon>Tunicata</taxon>
        <taxon>Appendicularia</taxon>
        <taxon>Copelata</taxon>
        <taxon>Oikopleuridae</taxon>
        <taxon>Oikopleura</taxon>
    </lineage>
</organism>
<reference evidence="2 3" key="1">
    <citation type="submission" date="2021-04" db="EMBL/GenBank/DDBJ databases">
        <authorList>
            <person name="Bliznina A."/>
        </authorList>
    </citation>
    <scope>NUCLEOTIDE SEQUENCE [LARGE SCALE GENOMIC DNA]</scope>
</reference>
<dbReference type="InterPro" id="IPR016090">
    <property type="entry name" value="PLA2-like_dom"/>
</dbReference>
<evidence type="ECO:0000259" key="1">
    <source>
        <dbReference type="SMART" id="SM00085"/>
    </source>
</evidence>
<dbReference type="InterPro" id="IPR036444">
    <property type="entry name" value="PLipase_A2_dom_sf"/>
</dbReference>
<name>A0ABN7STT4_OIKDI</name>
<gene>
    <name evidence="2" type="ORF">OKIOD_LOCUS9099</name>
</gene>
<dbReference type="EMBL" id="OU015566">
    <property type="protein sequence ID" value="CAG5102505.1"/>
    <property type="molecule type" value="Genomic_DNA"/>
</dbReference>
<proteinExistence type="predicted"/>